<dbReference type="InterPro" id="IPR003599">
    <property type="entry name" value="Ig_sub"/>
</dbReference>
<dbReference type="InterPro" id="IPR042475">
    <property type="entry name" value="VSIG2"/>
</dbReference>
<dbReference type="Gene3D" id="2.60.40.10">
    <property type="entry name" value="Immunoglobulins"/>
    <property type="match status" value="1"/>
</dbReference>
<reference evidence="2" key="1">
    <citation type="submission" date="2025-08" db="UniProtKB">
        <authorList>
            <consortium name="Ensembl"/>
        </authorList>
    </citation>
    <scope>IDENTIFICATION</scope>
</reference>
<dbReference type="InterPro" id="IPR007110">
    <property type="entry name" value="Ig-like_dom"/>
</dbReference>
<dbReference type="Pfam" id="PF07686">
    <property type="entry name" value="V-set"/>
    <property type="match status" value="1"/>
</dbReference>
<dbReference type="Ensembl" id="ENSVKKT00000000619.1">
    <property type="protein sequence ID" value="ENSVKKP00000000594.1"/>
    <property type="gene ID" value="ENSVKKG00000000529.1"/>
</dbReference>
<dbReference type="InterPro" id="IPR036179">
    <property type="entry name" value="Ig-like_dom_sf"/>
</dbReference>
<dbReference type="Proteomes" id="UP000694545">
    <property type="component" value="Unplaced"/>
</dbReference>
<accession>A0A8D2IJX4</accession>
<evidence type="ECO:0000313" key="3">
    <source>
        <dbReference type="Proteomes" id="UP000694545"/>
    </source>
</evidence>
<reference evidence="2" key="2">
    <citation type="submission" date="2025-09" db="UniProtKB">
        <authorList>
            <consortium name="Ensembl"/>
        </authorList>
    </citation>
    <scope>IDENTIFICATION</scope>
</reference>
<dbReference type="InterPro" id="IPR013106">
    <property type="entry name" value="Ig_V-set"/>
</dbReference>
<evidence type="ECO:0000259" key="1">
    <source>
        <dbReference type="PROSITE" id="PS50835"/>
    </source>
</evidence>
<proteinExistence type="predicted"/>
<dbReference type="PANTHER" id="PTHR45046">
    <property type="entry name" value="V-SET AND IMMUNOGLOBULIN DOMAIN-CONTAINING PROTEIN 2"/>
    <property type="match status" value="1"/>
</dbReference>
<organism evidence="2 3">
    <name type="scientific">Varanus komodoensis</name>
    <name type="common">Komodo dragon</name>
    <dbReference type="NCBI Taxonomy" id="61221"/>
    <lineage>
        <taxon>Eukaryota</taxon>
        <taxon>Metazoa</taxon>
        <taxon>Chordata</taxon>
        <taxon>Craniata</taxon>
        <taxon>Vertebrata</taxon>
        <taxon>Euteleostomi</taxon>
        <taxon>Lepidosauria</taxon>
        <taxon>Squamata</taxon>
        <taxon>Bifurcata</taxon>
        <taxon>Unidentata</taxon>
        <taxon>Episquamata</taxon>
        <taxon>Toxicofera</taxon>
        <taxon>Anguimorpha</taxon>
        <taxon>Paleoanguimorpha</taxon>
        <taxon>Varanoidea</taxon>
        <taxon>Varanidae</taxon>
        <taxon>Varanus</taxon>
    </lineage>
</organism>
<sequence>TLFLLIGSHLVGQSPVLHSLAGLGACVDVTVPHGQVMQKKGLNVTLPCNYQTSVDKAFMLEWKFSPGSTSPDGGKQILYFTSNTLYKPGAQAKRLHLLQDPPTLGIATIQLTDLRSSDAGIYTCEVNNPPDFYGTSFGQIELIVLSKSHFSHGFALDRRATLLVFPCYAHRATIPNIFTQKPVQLCSVHILPGKYVQEPKYACAQH</sequence>
<dbReference type="InterPro" id="IPR013783">
    <property type="entry name" value="Ig-like_fold"/>
</dbReference>
<dbReference type="SMART" id="SM00406">
    <property type="entry name" value="IGv"/>
    <property type="match status" value="1"/>
</dbReference>
<protein>
    <submittedName>
        <fullName evidence="2">V-set and immunoglobulin domain containing 2</fullName>
    </submittedName>
</protein>
<name>A0A8D2IJX4_VARKO</name>
<dbReference type="AlphaFoldDB" id="A0A8D2IJX4"/>
<keyword evidence="3" id="KW-1185">Reference proteome</keyword>
<dbReference type="SMART" id="SM00409">
    <property type="entry name" value="IG"/>
    <property type="match status" value="1"/>
</dbReference>
<dbReference type="PROSITE" id="PS50835">
    <property type="entry name" value="IG_LIKE"/>
    <property type="match status" value="1"/>
</dbReference>
<evidence type="ECO:0000313" key="2">
    <source>
        <dbReference type="Ensembl" id="ENSVKKP00000000594.1"/>
    </source>
</evidence>
<dbReference type="PANTHER" id="PTHR45046:SF1">
    <property type="entry name" value="V-SET AND IMMUNOGLOBULIN DOMAIN-CONTAINING PROTEIN 2"/>
    <property type="match status" value="1"/>
</dbReference>
<dbReference type="SUPFAM" id="SSF48726">
    <property type="entry name" value="Immunoglobulin"/>
    <property type="match status" value="1"/>
</dbReference>
<feature type="domain" description="Ig-like" evidence="1">
    <location>
        <begin position="15"/>
        <end position="146"/>
    </location>
</feature>